<proteinExistence type="predicted"/>
<gene>
    <name evidence="2" type="ordered locus">Acid_1790</name>
</gene>
<dbReference type="PANTHER" id="PTHR43173">
    <property type="entry name" value="ABC1 FAMILY PROTEIN"/>
    <property type="match status" value="1"/>
</dbReference>
<dbReference type="KEGG" id="sus:Acid_1790"/>
<accession>Q027M7</accession>
<reference evidence="2" key="1">
    <citation type="submission" date="2006-10" db="EMBL/GenBank/DDBJ databases">
        <title>Complete sequence of Solibacter usitatus Ellin6076.</title>
        <authorList>
            <consortium name="US DOE Joint Genome Institute"/>
            <person name="Copeland A."/>
            <person name="Lucas S."/>
            <person name="Lapidus A."/>
            <person name="Barry K."/>
            <person name="Detter J.C."/>
            <person name="Glavina del Rio T."/>
            <person name="Hammon N."/>
            <person name="Israni S."/>
            <person name="Dalin E."/>
            <person name="Tice H."/>
            <person name="Pitluck S."/>
            <person name="Thompson L.S."/>
            <person name="Brettin T."/>
            <person name="Bruce D."/>
            <person name="Han C."/>
            <person name="Tapia R."/>
            <person name="Gilna P."/>
            <person name="Schmutz J."/>
            <person name="Larimer F."/>
            <person name="Land M."/>
            <person name="Hauser L."/>
            <person name="Kyrpides N."/>
            <person name="Mikhailova N."/>
            <person name="Janssen P.H."/>
            <person name="Kuske C.R."/>
            <person name="Richardson P."/>
        </authorList>
    </citation>
    <scope>NUCLEOTIDE SEQUENCE</scope>
    <source>
        <strain evidence="2">Ellin6076</strain>
    </source>
</reference>
<name>Q027M7_SOLUE</name>
<dbReference type="AlphaFoldDB" id="Q027M7"/>
<dbReference type="STRING" id="234267.Acid_1790"/>
<evidence type="ECO:0000313" key="2">
    <source>
        <dbReference type="EMBL" id="ABJ82780.1"/>
    </source>
</evidence>
<evidence type="ECO:0000259" key="1">
    <source>
        <dbReference type="Pfam" id="PF03109"/>
    </source>
</evidence>
<protein>
    <submittedName>
        <fullName evidence="2">ABC-1 domain protein</fullName>
    </submittedName>
</protein>
<dbReference type="EMBL" id="CP000473">
    <property type="protein sequence ID" value="ABJ82780.1"/>
    <property type="molecule type" value="Genomic_DNA"/>
</dbReference>
<dbReference type="InterPro" id="IPR051130">
    <property type="entry name" value="Mito_struct-func_regulator"/>
</dbReference>
<feature type="domain" description="ABC1 atypical kinase-like" evidence="1">
    <location>
        <begin position="145"/>
        <end position="395"/>
    </location>
</feature>
<organism evidence="2">
    <name type="scientific">Solibacter usitatus (strain Ellin6076)</name>
    <dbReference type="NCBI Taxonomy" id="234267"/>
    <lineage>
        <taxon>Bacteria</taxon>
        <taxon>Pseudomonadati</taxon>
        <taxon>Acidobacteriota</taxon>
        <taxon>Terriglobia</taxon>
        <taxon>Bryobacterales</taxon>
        <taxon>Solibacteraceae</taxon>
        <taxon>Candidatus Solibacter</taxon>
    </lineage>
</organism>
<dbReference type="SUPFAM" id="SSF56112">
    <property type="entry name" value="Protein kinase-like (PK-like)"/>
    <property type="match status" value="1"/>
</dbReference>
<dbReference type="OrthoDB" id="9795390at2"/>
<dbReference type="InterPro" id="IPR011009">
    <property type="entry name" value="Kinase-like_dom_sf"/>
</dbReference>
<sequence length="529" mass="58918">METASPAGIDLGALAPWAALFSALDSPARIAAVESTLRGRGGRRWRAEIGLWIGRLVPVEILVPESAARWRPLVRDAFRFVFEHLSSARLAAKVVQQFELPAGTPPEQRLLHLVTRMPGLQKVGQVLARNRRLAPKLRLALSELENGMSDVTPGEARRIIEARLGPRLAEYAVELDTVILSEASVSAVVRFTWSYPGREREQGVFKVLKPYVPLCFGEDMALLRKLGVFLTSPQRGYGFAIRDVEEMITEVLLLLEHELDFRREQATLGEAAKMYRASIGIRVPRVIAPLCAGDLTAMSAEAGVKVTEAFPRSPIRRARIADQLIEALIAVPFFSREHEAVFHADPHAGNLLYDETNRELVVLDWALAERLSLESRRQLVLLSVMMTLRNPEGVRRAIHDLALAAGPRNHSLLPVIDDCCERFFTQLPADSSPGTLDAMRLLDRIALAGVHFPPPLFLFRKIVLTLDGVLYDIAGPNVRIDEVIAREFLTRCAASLGLFHAPLEWRDFATIPWATVTYAFQRLYPSTTT</sequence>
<dbReference type="HOGENOM" id="CLU_505202_0_0_0"/>
<dbReference type="Pfam" id="PF03109">
    <property type="entry name" value="ABC1"/>
    <property type="match status" value="1"/>
</dbReference>
<dbReference type="InterPro" id="IPR004147">
    <property type="entry name" value="ABC1_dom"/>
</dbReference>
<dbReference type="PANTHER" id="PTHR43173:SF3">
    <property type="entry name" value="ABC1 FAMILY PROTEIN"/>
    <property type="match status" value="1"/>
</dbReference>
<dbReference type="eggNOG" id="COG0661">
    <property type="taxonomic scope" value="Bacteria"/>
</dbReference>
<dbReference type="InParanoid" id="Q027M7"/>
<dbReference type="FunCoup" id="Q027M7">
    <property type="interactions" value="402"/>
</dbReference>